<dbReference type="InterPro" id="IPR013918">
    <property type="entry name" value="Nucleotide_exch_fac_Fes1"/>
</dbReference>
<proteinExistence type="predicted"/>
<reference evidence="3 4" key="1">
    <citation type="journal article" date="2021" name="Elife">
        <title>Chloroplast acquisition without the gene transfer in kleptoplastic sea slugs, Plakobranchus ocellatus.</title>
        <authorList>
            <person name="Maeda T."/>
            <person name="Takahashi S."/>
            <person name="Yoshida T."/>
            <person name="Shimamura S."/>
            <person name="Takaki Y."/>
            <person name="Nagai Y."/>
            <person name="Toyoda A."/>
            <person name="Suzuki Y."/>
            <person name="Arimoto A."/>
            <person name="Ishii H."/>
            <person name="Satoh N."/>
            <person name="Nishiyama T."/>
            <person name="Hasebe M."/>
            <person name="Maruyama T."/>
            <person name="Minagawa J."/>
            <person name="Obokata J."/>
            <person name="Shigenobu S."/>
        </authorList>
    </citation>
    <scope>NUCLEOTIDE SEQUENCE [LARGE SCALE GENOMIC DNA]</scope>
</reference>
<dbReference type="InterPro" id="IPR000357">
    <property type="entry name" value="HEAT"/>
</dbReference>
<evidence type="ECO:0000259" key="2">
    <source>
        <dbReference type="Pfam" id="PF08609"/>
    </source>
</evidence>
<dbReference type="InterPro" id="IPR050693">
    <property type="entry name" value="Hsp70_NEF-Inhibitors"/>
</dbReference>
<gene>
    <name evidence="3" type="ORF">PoB_006052800</name>
</gene>
<dbReference type="GO" id="GO:0000774">
    <property type="term" value="F:adenyl-nucleotide exchange factor activity"/>
    <property type="evidence" value="ECO:0007669"/>
    <property type="project" value="TreeGrafter"/>
</dbReference>
<evidence type="ECO:0000313" key="4">
    <source>
        <dbReference type="Proteomes" id="UP000735302"/>
    </source>
</evidence>
<dbReference type="EMBL" id="BLXT01006863">
    <property type="protein sequence ID" value="GFO34023.1"/>
    <property type="molecule type" value="Genomic_DNA"/>
</dbReference>
<evidence type="ECO:0000256" key="1">
    <source>
        <dbReference type="ARBA" id="ARBA00022737"/>
    </source>
</evidence>
<organism evidence="3 4">
    <name type="scientific">Plakobranchus ocellatus</name>
    <dbReference type="NCBI Taxonomy" id="259542"/>
    <lineage>
        <taxon>Eukaryota</taxon>
        <taxon>Metazoa</taxon>
        <taxon>Spiralia</taxon>
        <taxon>Lophotrochozoa</taxon>
        <taxon>Mollusca</taxon>
        <taxon>Gastropoda</taxon>
        <taxon>Heterobranchia</taxon>
        <taxon>Euthyneura</taxon>
        <taxon>Panpulmonata</taxon>
        <taxon>Sacoglossa</taxon>
        <taxon>Placobranchoidea</taxon>
        <taxon>Plakobranchidae</taxon>
        <taxon>Plakobranchus</taxon>
    </lineage>
</organism>
<protein>
    <submittedName>
        <fullName evidence="3">Hsp70-binding protein 1-like</fullName>
    </submittedName>
</protein>
<evidence type="ECO:0000313" key="3">
    <source>
        <dbReference type="EMBL" id="GFO34023.1"/>
    </source>
</evidence>
<name>A0AAV4CQ68_9GAST</name>
<dbReference type="PANTHER" id="PTHR19316:SF18">
    <property type="entry name" value="HSP70-BINDING PROTEIN 1"/>
    <property type="match status" value="1"/>
</dbReference>
<comment type="caution">
    <text evidence="3">The sequence shown here is derived from an EMBL/GenBank/DDBJ whole genome shotgun (WGS) entry which is preliminary data.</text>
</comment>
<dbReference type="Gene3D" id="1.25.10.10">
    <property type="entry name" value="Leucine-rich Repeat Variant"/>
    <property type="match status" value="2"/>
</dbReference>
<accession>A0AAV4CQ68</accession>
<dbReference type="GO" id="GO:0005783">
    <property type="term" value="C:endoplasmic reticulum"/>
    <property type="evidence" value="ECO:0007669"/>
    <property type="project" value="TreeGrafter"/>
</dbReference>
<dbReference type="Pfam" id="PF02985">
    <property type="entry name" value="HEAT"/>
    <property type="match status" value="1"/>
</dbReference>
<dbReference type="Proteomes" id="UP000735302">
    <property type="component" value="Unassembled WGS sequence"/>
</dbReference>
<keyword evidence="4" id="KW-1185">Reference proteome</keyword>
<dbReference type="InterPro" id="IPR011989">
    <property type="entry name" value="ARM-like"/>
</dbReference>
<feature type="domain" description="Nucleotide exchange factor Fes1" evidence="2">
    <location>
        <begin position="19"/>
        <end position="106"/>
    </location>
</feature>
<dbReference type="PANTHER" id="PTHR19316">
    <property type="entry name" value="PROTEIN FOLDING REGULATOR"/>
    <property type="match status" value="1"/>
</dbReference>
<dbReference type="SUPFAM" id="SSF48371">
    <property type="entry name" value="ARM repeat"/>
    <property type="match status" value="1"/>
</dbReference>
<dbReference type="InterPro" id="IPR016024">
    <property type="entry name" value="ARM-type_fold"/>
</dbReference>
<dbReference type="AlphaFoldDB" id="A0AAV4CQ68"/>
<sequence>MADERNNESNGPRQPKDVKALLKFCIEATRGEDAPQDSTFESMSEERKKWLEEALTSMTVSPTERMLLCIKVIQEAEEDTEEGTELQIKSVSELQDWAEDMDIANDFIKINGLSIMPKLMSSEVSELRWRGLELLGNLSQNNPVVQDKLISSRLLPALLAMVDTDPNPLVRVKALYAISYTLSSNGTVQLLVKLLKDSEHSISHEHLMSALLQLVTDNAAARQICLSDDLGVKSFLCSRLKLIDGKEEFMEEKEYAEKLLELLNTETGQLSSSVQHGSRNNMAVLPI</sequence>
<dbReference type="Pfam" id="PF08609">
    <property type="entry name" value="Fes1"/>
    <property type="match status" value="1"/>
</dbReference>
<keyword evidence="1" id="KW-0677">Repeat</keyword>